<dbReference type="CDD" id="cd22584">
    <property type="entry name" value="Rcat_RBR_unk"/>
    <property type="match status" value="1"/>
</dbReference>
<keyword evidence="3" id="KW-0833">Ubl conjugation pathway</keyword>
<dbReference type="PANTHER" id="PTHR11685">
    <property type="entry name" value="RBR FAMILY RING FINGER AND IBR DOMAIN-CONTAINING"/>
    <property type="match status" value="1"/>
</dbReference>
<dbReference type="InterPro" id="IPR002867">
    <property type="entry name" value="IBR_dom"/>
</dbReference>
<evidence type="ECO:0000256" key="2">
    <source>
        <dbReference type="ARBA" id="ARBA00022771"/>
    </source>
</evidence>
<evidence type="ECO:0000256" key="3">
    <source>
        <dbReference type="ARBA" id="ARBA00022786"/>
    </source>
</evidence>
<reference evidence="6" key="1">
    <citation type="submission" date="2014-09" db="EMBL/GenBank/DDBJ databases">
        <title>Genome sequence of the luminous mushroom Mycena chlorophos for searching fungal bioluminescence genes.</title>
        <authorList>
            <person name="Tanaka Y."/>
            <person name="Kasuga D."/>
            <person name="Oba Y."/>
            <person name="Hase S."/>
            <person name="Sato K."/>
            <person name="Oba Y."/>
            <person name="Sakakibara Y."/>
        </authorList>
    </citation>
    <scope>NUCLEOTIDE SEQUENCE</scope>
</reference>
<gene>
    <name evidence="6" type="ORF">MCHLO_15211</name>
</gene>
<accession>A0ABQ0M667</accession>
<organism evidence="6 7">
    <name type="scientific">Mycena chlorophos</name>
    <name type="common">Agaric fungus</name>
    <name type="synonym">Agaricus chlorophos</name>
    <dbReference type="NCBI Taxonomy" id="658473"/>
    <lineage>
        <taxon>Eukaryota</taxon>
        <taxon>Fungi</taxon>
        <taxon>Dikarya</taxon>
        <taxon>Basidiomycota</taxon>
        <taxon>Agaricomycotina</taxon>
        <taxon>Agaricomycetes</taxon>
        <taxon>Agaricomycetidae</taxon>
        <taxon>Agaricales</taxon>
        <taxon>Marasmiineae</taxon>
        <taxon>Mycenaceae</taxon>
        <taxon>Mycena</taxon>
    </lineage>
</organism>
<dbReference type="EMBL" id="DF849776">
    <property type="protein sequence ID" value="GAT58831.1"/>
    <property type="molecule type" value="Genomic_DNA"/>
</dbReference>
<dbReference type="Pfam" id="PF01485">
    <property type="entry name" value="IBR"/>
    <property type="match status" value="1"/>
</dbReference>
<keyword evidence="4" id="KW-0862">Zinc</keyword>
<evidence type="ECO:0000256" key="4">
    <source>
        <dbReference type="ARBA" id="ARBA00022833"/>
    </source>
</evidence>
<proteinExistence type="predicted"/>
<evidence type="ECO:0000313" key="6">
    <source>
        <dbReference type="EMBL" id="GAT58831.1"/>
    </source>
</evidence>
<keyword evidence="7" id="KW-1185">Reference proteome</keyword>
<evidence type="ECO:0000313" key="7">
    <source>
        <dbReference type="Proteomes" id="UP000815677"/>
    </source>
</evidence>
<name>A0ABQ0M667_MYCCL</name>
<keyword evidence="2" id="KW-0863">Zinc-finger</keyword>
<protein>
    <recommendedName>
        <fullName evidence="5">IBR domain-containing protein</fullName>
    </recommendedName>
</protein>
<dbReference type="Proteomes" id="UP000815677">
    <property type="component" value="Unassembled WGS sequence"/>
</dbReference>
<keyword evidence="1" id="KW-0479">Metal-binding</keyword>
<dbReference type="SUPFAM" id="SSF57850">
    <property type="entry name" value="RING/U-box"/>
    <property type="match status" value="2"/>
</dbReference>
<evidence type="ECO:0000256" key="1">
    <source>
        <dbReference type="ARBA" id="ARBA00022723"/>
    </source>
</evidence>
<feature type="domain" description="IBR" evidence="5">
    <location>
        <begin position="334"/>
        <end position="374"/>
    </location>
</feature>
<dbReference type="Gene3D" id="1.20.120.1750">
    <property type="match status" value="1"/>
</dbReference>
<dbReference type="InterPro" id="IPR031127">
    <property type="entry name" value="E3_UB_ligase_RBR"/>
</dbReference>
<sequence length="539" mass="59628">MAHDSDALSELLIAQLIEEDLRLISATNDAERMQLDHALAASAQASGRIPKFSKPLPAEEDQLVALNVFAADARLTGDAAYAQKVQSQSLADMQYAQKIAAAEKKLMLDAEFARRLQAMDDGGEDMDAADDAERLLGREAVDSIFASDLNSKGKGVKIEDRRDEPVFNSSKRPRIEPTPIVIIKKEEEVDLSASLLPTCGICMDPYTLTYSPYTASLTATSSSRARTQFGVKLPCPSQHGYCAGCLTSYIDTKLSGSGTGLTRIFPVRCPECPSAEFVDGIPDELAARVIGPERMVLWDQQKLLHSIPFMYCPNPKCSAIVETPQEEDGGVQTEAAKQWRRCPHCSSLVELVSGCNHMTCRCGTHFCFKCGALSSEKGLCTRQPPCDLWDEDMLLEERERERERNRNAAPVPRPAPAPAVVPFVGGAAMHFGNPAPIYHAPPPAYHPPAPARHNALDWMDDPSVINARHPFTTAMLQTLICGYCNVRLNSLADLRFHLLRVRHHGVYACCGKFFRREVDFLKHEESKWPGMHEYQLCRD</sequence>
<evidence type="ECO:0000259" key="5">
    <source>
        <dbReference type="Pfam" id="PF01485"/>
    </source>
</evidence>